<dbReference type="AlphaFoldDB" id="A0A9W8Z4F4"/>
<evidence type="ECO:0000313" key="2">
    <source>
        <dbReference type="EMBL" id="KAJ4398846.1"/>
    </source>
</evidence>
<reference evidence="2" key="1">
    <citation type="submission" date="2022-10" db="EMBL/GenBank/DDBJ databases">
        <title>Tapping the CABI collections for fungal endophytes: first genome assemblies for Collariella, Neodidymelliopsis, Ascochyta clinopodiicola, Didymella pomorum, Didymosphaeria variabile, Neocosmospora piperis and Neocucurbitaria cava.</title>
        <authorList>
            <person name="Hill R."/>
        </authorList>
    </citation>
    <scope>NUCLEOTIDE SEQUENCE</scope>
    <source>
        <strain evidence="2">IMI 355091</strain>
    </source>
</reference>
<comment type="caution">
    <text evidence="2">The sequence shown here is derived from an EMBL/GenBank/DDBJ whole genome shotgun (WGS) entry which is preliminary data.</text>
</comment>
<dbReference type="InterPro" id="IPR010730">
    <property type="entry name" value="HET"/>
</dbReference>
<gene>
    <name evidence="2" type="ORF">N0V91_009897</name>
</gene>
<dbReference type="EMBL" id="JAPEVA010000120">
    <property type="protein sequence ID" value="KAJ4398846.1"/>
    <property type="molecule type" value="Genomic_DNA"/>
</dbReference>
<dbReference type="InterPro" id="IPR052895">
    <property type="entry name" value="HetReg/Transcr_Mod"/>
</dbReference>
<feature type="domain" description="Heterokaryon incompatibility" evidence="1">
    <location>
        <begin position="47"/>
        <end position="183"/>
    </location>
</feature>
<protein>
    <recommendedName>
        <fullName evidence="1">Heterokaryon incompatibility domain-containing protein</fullName>
    </recommendedName>
</protein>
<name>A0A9W8Z4F4_9PLEO</name>
<dbReference type="OrthoDB" id="194358at2759"/>
<evidence type="ECO:0000313" key="3">
    <source>
        <dbReference type="Proteomes" id="UP001140510"/>
    </source>
</evidence>
<dbReference type="PANTHER" id="PTHR24148">
    <property type="entry name" value="ANKYRIN REPEAT DOMAIN-CONTAINING PROTEIN 39 HOMOLOG-RELATED"/>
    <property type="match status" value="1"/>
</dbReference>
<organism evidence="2 3">
    <name type="scientific">Didymella pomorum</name>
    <dbReference type="NCBI Taxonomy" id="749634"/>
    <lineage>
        <taxon>Eukaryota</taxon>
        <taxon>Fungi</taxon>
        <taxon>Dikarya</taxon>
        <taxon>Ascomycota</taxon>
        <taxon>Pezizomycotina</taxon>
        <taxon>Dothideomycetes</taxon>
        <taxon>Pleosporomycetidae</taxon>
        <taxon>Pleosporales</taxon>
        <taxon>Pleosporineae</taxon>
        <taxon>Didymellaceae</taxon>
        <taxon>Didymella</taxon>
    </lineage>
</organism>
<dbReference type="PANTHER" id="PTHR24148:SF64">
    <property type="entry name" value="HETEROKARYON INCOMPATIBILITY DOMAIN-CONTAINING PROTEIN"/>
    <property type="match status" value="1"/>
</dbReference>
<evidence type="ECO:0000259" key="1">
    <source>
        <dbReference type="Pfam" id="PF06985"/>
    </source>
</evidence>
<accession>A0A9W8Z4F4</accession>
<sequence>MSSPAVDFQYTPLTQPQKEIRLLQVSPSSGPIELALHTYKFSKDLKYVALSYEWASEEDKKDITVNGANITIRWNLWEALKSLRQFQSDRSTVRLFEHDAPRFWIDAVCINQHDEKEKGDQVAMMGRIFRCASHTIAWLGPEAEFSALAMACMSNRDLALSVIPSLRKLFNRTYFRRLWIVQEVVLAQKLHFVCGQSTISWRTFADFWDGSETFTFTPWGRCVDRLPRQLVDIRKVLDESRDERQSPQSILTFLLQSAHRRYCRDVHDRLYALLGLVQWDSTPLSFDIDYGMRVEELLIRIEKYINPDPAKKSYNSAFTILEAFKPQVPFEVRGRVTWYWNIMDVLHTFSNAMDTTLGHHTAGQMAIRCVEQSLGSVASFLKNLTRTSGSFEKCLPVSLSFKLMHQRETEQATRPYLLR</sequence>
<dbReference type="Proteomes" id="UP001140510">
    <property type="component" value="Unassembled WGS sequence"/>
</dbReference>
<keyword evidence="3" id="KW-1185">Reference proteome</keyword>
<proteinExistence type="predicted"/>
<dbReference type="Pfam" id="PF06985">
    <property type="entry name" value="HET"/>
    <property type="match status" value="1"/>
</dbReference>